<feature type="domain" description="ABC transmembrane type-1" evidence="11">
    <location>
        <begin position="333"/>
        <end position="532"/>
    </location>
</feature>
<dbReference type="Gene3D" id="1.20.1560.10">
    <property type="entry name" value="ABC transporter type 1, transmembrane domain"/>
    <property type="match status" value="2"/>
</dbReference>
<evidence type="ECO:0000259" key="10">
    <source>
        <dbReference type="PROSITE" id="PS50893"/>
    </source>
</evidence>
<feature type="transmembrane region" description="Helical" evidence="9">
    <location>
        <begin position="547"/>
        <end position="566"/>
    </location>
</feature>
<evidence type="ECO:0000256" key="2">
    <source>
        <dbReference type="ARBA" id="ARBA00022448"/>
    </source>
</evidence>
<dbReference type="InterPro" id="IPR003593">
    <property type="entry name" value="AAA+_ATPase"/>
</dbReference>
<evidence type="ECO:0000259" key="11">
    <source>
        <dbReference type="PROSITE" id="PS50929"/>
    </source>
</evidence>
<gene>
    <name evidence="12" type="ORF">CNE99_04935</name>
</gene>
<proteinExistence type="predicted"/>
<dbReference type="Gene3D" id="3.40.50.300">
    <property type="entry name" value="P-loop containing nucleotide triphosphate hydrolases"/>
    <property type="match status" value="1"/>
</dbReference>
<evidence type="ECO:0000256" key="8">
    <source>
        <dbReference type="ARBA" id="ARBA00023136"/>
    </source>
</evidence>
<dbReference type="InterPro" id="IPR017871">
    <property type="entry name" value="ABC_transporter-like_CS"/>
</dbReference>
<evidence type="ECO:0000256" key="3">
    <source>
        <dbReference type="ARBA" id="ARBA00022475"/>
    </source>
</evidence>
<dbReference type="InterPro" id="IPR027417">
    <property type="entry name" value="P-loop_NTPase"/>
</dbReference>
<dbReference type="GO" id="GO:0005886">
    <property type="term" value="C:plasma membrane"/>
    <property type="evidence" value="ECO:0007669"/>
    <property type="project" value="UniProtKB-SubCell"/>
</dbReference>
<dbReference type="PROSITE" id="PS50893">
    <property type="entry name" value="ABC_TRANSPORTER_2"/>
    <property type="match status" value="1"/>
</dbReference>
<accession>A0A2A5WUB6</accession>
<evidence type="ECO:0000256" key="1">
    <source>
        <dbReference type="ARBA" id="ARBA00004651"/>
    </source>
</evidence>
<dbReference type="PROSITE" id="PS00211">
    <property type="entry name" value="ABC_TRANSPORTER_1"/>
    <property type="match status" value="1"/>
</dbReference>
<evidence type="ECO:0000256" key="9">
    <source>
        <dbReference type="SAM" id="Phobius"/>
    </source>
</evidence>
<sequence length="869" mass="97928">MESSVSENIRDSDSTDMWKARELADDTQPPDISFSRLLWLFKKSWPFMVPMKWHILAANIIFPIFMLATGTVAGLITGDLWFNKILNGQRVTDAQALFLFLDDSYLNDNTSALTALKNNRLPAAYRRFSFDIVGPALDGRDLGQAQARTLEQVEAALADQTQNSIMVEVFGPQSSKGTKVLELAGALSEVFKDVATSDVDWDRRIADPIQWPWADSYPRITWLRANLSVADDTALSELRTRLQDVRSEFEIPVEVHVREHTINRIEWLPTEEEIVVNKLNHAMLGEVQVEMNGVNIDQFRGFLDRADNTLDGITLKGFEMTHEQRESVRNRSLAWFLFGAIFGVIANLLLMPYYQSWTWQNVIHYLRVTMIQKVEQVSLQFHNDSRAGDAIYRVNQDSNQINSALQQVLIGPIITLSNLAVAMGFVIGFAPVMMGIIALASVPMIILTWFYTPRLRRKSITNRVANSDLTSRLQETFAANKVIKANRAESLVLRRFRSDSQRALDAALYYRLEMIILSMLCAFVGGLTIIGMEYTMVMWVLEERETYLGAVFAWLIAFTFWNLGAFEAARGRVEEVVNTKRYVVRWWSMLQDLFIGLERAFFFIDLKPAVLDKEQTEGYPAPIQTVNWRNVHFGYDPDKPILQGVDLEARVGTMTAIVGQTGSGKSTMMSMLLRLYDPKEGRVEVNGVDLTDLVLDEVRANCSIALQKNILFTGKVADNIAYATEGKTRADVEEAARIACADEFIREMDDGYDSELGDRGSKLSSGQRQRLTIARAVIRNTPILILDEPTASLDAKTEQQVLANLAEWGRDKVVFIITHRLSTIRGADQIAVLKNGQIAEIGTHDDLIARPGEYSHFVTAETAGAEDES</sequence>
<reference evidence="12 13" key="1">
    <citation type="submission" date="2017-08" db="EMBL/GenBank/DDBJ databases">
        <title>Fine stratification of microbial communities through a metagenomic profile of the photic zone.</title>
        <authorList>
            <person name="Haro-Moreno J.M."/>
            <person name="Lopez-Perez M."/>
            <person name="De La Torre J."/>
            <person name="Picazo A."/>
            <person name="Camacho A."/>
            <person name="Rodriguez-Valera F."/>
        </authorList>
    </citation>
    <scope>NUCLEOTIDE SEQUENCE [LARGE SCALE GENOMIC DNA]</scope>
    <source>
        <strain evidence="12">MED-G24</strain>
    </source>
</reference>
<keyword evidence="2" id="KW-0813">Transport</keyword>
<dbReference type="Proteomes" id="UP000219327">
    <property type="component" value="Unassembled WGS sequence"/>
</dbReference>
<comment type="caution">
    <text evidence="12">The sequence shown here is derived from an EMBL/GenBank/DDBJ whole genome shotgun (WGS) entry which is preliminary data.</text>
</comment>
<feature type="transmembrane region" description="Helical" evidence="9">
    <location>
        <begin position="333"/>
        <end position="354"/>
    </location>
</feature>
<evidence type="ECO:0000256" key="7">
    <source>
        <dbReference type="ARBA" id="ARBA00022989"/>
    </source>
</evidence>
<feature type="domain" description="ABC transporter" evidence="10">
    <location>
        <begin position="626"/>
        <end position="860"/>
    </location>
</feature>
<feature type="transmembrane region" description="Helical" evidence="9">
    <location>
        <begin position="425"/>
        <end position="451"/>
    </location>
</feature>
<evidence type="ECO:0000313" key="13">
    <source>
        <dbReference type="Proteomes" id="UP000219327"/>
    </source>
</evidence>
<evidence type="ECO:0008006" key="14">
    <source>
        <dbReference type="Google" id="ProtNLM"/>
    </source>
</evidence>
<keyword evidence="5" id="KW-0547">Nucleotide-binding</keyword>
<dbReference type="SMART" id="SM00382">
    <property type="entry name" value="AAA"/>
    <property type="match status" value="1"/>
</dbReference>
<keyword evidence="8 9" id="KW-0472">Membrane</keyword>
<evidence type="ECO:0000256" key="6">
    <source>
        <dbReference type="ARBA" id="ARBA00022840"/>
    </source>
</evidence>
<keyword evidence="3" id="KW-1003">Cell membrane</keyword>
<comment type="subcellular location">
    <subcellularLocation>
        <location evidence="1">Cell membrane</location>
        <topology evidence="1">Multi-pass membrane protein</topology>
    </subcellularLocation>
</comment>
<dbReference type="PANTHER" id="PTHR43394:SF1">
    <property type="entry name" value="ATP-BINDING CASSETTE SUB-FAMILY B MEMBER 10, MITOCHONDRIAL"/>
    <property type="match status" value="1"/>
</dbReference>
<dbReference type="SUPFAM" id="SSF52540">
    <property type="entry name" value="P-loop containing nucleoside triphosphate hydrolases"/>
    <property type="match status" value="1"/>
</dbReference>
<dbReference type="FunFam" id="3.40.50.300:FF:000221">
    <property type="entry name" value="Multidrug ABC transporter ATP-binding protein"/>
    <property type="match status" value="1"/>
</dbReference>
<dbReference type="Pfam" id="PF00664">
    <property type="entry name" value="ABC_membrane"/>
    <property type="match status" value="1"/>
</dbReference>
<feature type="transmembrane region" description="Helical" evidence="9">
    <location>
        <begin position="515"/>
        <end position="541"/>
    </location>
</feature>
<dbReference type="EMBL" id="NTKD01000019">
    <property type="protein sequence ID" value="PDH39794.1"/>
    <property type="molecule type" value="Genomic_DNA"/>
</dbReference>
<dbReference type="Pfam" id="PF00005">
    <property type="entry name" value="ABC_tran"/>
    <property type="match status" value="1"/>
</dbReference>
<keyword evidence="4 9" id="KW-0812">Transmembrane</keyword>
<dbReference type="PANTHER" id="PTHR43394">
    <property type="entry name" value="ATP-DEPENDENT PERMEASE MDL1, MITOCHONDRIAL"/>
    <property type="match status" value="1"/>
</dbReference>
<feature type="transmembrane region" description="Helical" evidence="9">
    <location>
        <begin position="53"/>
        <end position="76"/>
    </location>
</feature>
<name>A0A2A5WUB6_9GAMM</name>
<keyword evidence="6" id="KW-0067">ATP-binding</keyword>
<dbReference type="InterPro" id="IPR003439">
    <property type="entry name" value="ABC_transporter-like_ATP-bd"/>
</dbReference>
<dbReference type="InterPro" id="IPR011527">
    <property type="entry name" value="ABC1_TM_dom"/>
</dbReference>
<evidence type="ECO:0000313" key="12">
    <source>
        <dbReference type="EMBL" id="PDH39794.1"/>
    </source>
</evidence>
<dbReference type="GO" id="GO:0015421">
    <property type="term" value="F:ABC-type oligopeptide transporter activity"/>
    <property type="evidence" value="ECO:0007669"/>
    <property type="project" value="TreeGrafter"/>
</dbReference>
<organism evidence="12 13">
    <name type="scientific">OM182 bacterium MED-G24</name>
    <dbReference type="NCBI Taxonomy" id="1986255"/>
    <lineage>
        <taxon>Bacteria</taxon>
        <taxon>Pseudomonadati</taxon>
        <taxon>Pseudomonadota</taxon>
        <taxon>Gammaproteobacteria</taxon>
        <taxon>OMG group</taxon>
        <taxon>OM182 clade</taxon>
    </lineage>
</organism>
<dbReference type="SUPFAM" id="SSF90123">
    <property type="entry name" value="ABC transporter transmembrane region"/>
    <property type="match status" value="1"/>
</dbReference>
<dbReference type="GO" id="GO:0005524">
    <property type="term" value="F:ATP binding"/>
    <property type="evidence" value="ECO:0007669"/>
    <property type="project" value="UniProtKB-KW"/>
</dbReference>
<evidence type="ECO:0000256" key="5">
    <source>
        <dbReference type="ARBA" id="ARBA00022741"/>
    </source>
</evidence>
<dbReference type="PROSITE" id="PS50929">
    <property type="entry name" value="ABC_TM1F"/>
    <property type="match status" value="1"/>
</dbReference>
<dbReference type="CDD" id="cd07346">
    <property type="entry name" value="ABC_6TM_exporters"/>
    <property type="match status" value="1"/>
</dbReference>
<keyword evidence="7 9" id="KW-1133">Transmembrane helix</keyword>
<dbReference type="InterPro" id="IPR039421">
    <property type="entry name" value="Type_1_exporter"/>
</dbReference>
<dbReference type="GO" id="GO:0016887">
    <property type="term" value="F:ATP hydrolysis activity"/>
    <property type="evidence" value="ECO:0007669"/>
    <property type="project" value="InterPro"/>
</dbReference>
<evidence type="ECO:0000256" key="4">
    <source>
        <dbReference type="ARBA" id="ARBA00022692"/>
    </source>
</evidence>
<protein>
    <recommendedName>
        <fullName evidence="14">ABC transporter ATP-binding protein</fullName>
    </recommendedName>
</protein>
<dbReference type="InterPro" id="IPR036640">
    <property type="entry name" value="ABC1_TM_sf"/>
</dbReference>
<dbReference type="AlphaFoldDB" id="A0A2A5WUB6"/>